<protein>
    <recommendedName>
        <fullName evidence="3">Deoxyxylulose-5-phosphate synthase</fullName>
    </recommendedName>
</protein>
<evidence type="ECO:0008006" key="3">
    <source>
        <dbReference type="Google" id="ProtNLM"/>
    </source>
</evidence>
<dbReference type="EMBL" id="BMNK01000009">
    <property type="protein sequence ID" value="GGP11061.1"/>
    <property type="molecule type" value="Genomic_DNA"/>
</dbReference>
<dbReference type="Proteomes" id="UP000660745">
    <property type="component" value="Unassembled WGS sequence"/>
</dbReference>
<reference evidence="1" key="2">
    <citation type="submission" date="2020-09" db="EMBL/GenBank/DDBJ databases">
        <authorList>
            <person name="Sun Q."/>
            <person name="Zhou Y."/>
        </authorList>
    </citation>
    <scope>NUCLEOTIDE SEQUENCE</scope>
    <source>
        <strain evidence="1">CGMCC 4.7430</strain>
    </source>
</reference>
<evidence type="ECO:0000313" key="1">
    <source>
        <dbReference type="EMBL" id="GGP11061.1"/>
    </source>
</evidence>
<evidence type="ECO:0000313" key="2">
    <source>
        <dbReference type="Proteomes" id="UP000660745"/>
    </source>
</evidence>
<proteinExistence type="predicted"/>
<sequence>MCRYSADTYKIHYVCLPCRVTTKRRPEQRPQLCNRCQEHMIDAGRDFAAPRRRDSPAWRALGAVLYAGLDFHSCGCGGPGFRPRTPRQVRERLQVAGRRGIPARDAIALSDPYEA</sequence>
<organism evidence="1 2">
    <name type="scientific">Nonomuraea glycinis</name>
    <dbReference type="NCBI Taxonomy" id="2047744"/>
    <lineage>
        <taxon>Bacteria</taxon>
        <taxon>Bacillati</taxon>
        <taxon>Actinomycetota</taxon>
        <taxon>Actinomycetes</taxon>
        <taxon>Streptosporangiales</taxon>
        <taxon>Streptosporangiaceae</taxon>
        <taxon>Nonomuraea</taxon>
    </lineage>
</organism>
<dbReference type="AlphaFoldDB" id="A0A918A9J4"/>
<comment type="caution">
    <text evidence="1">The sequence shown here is derived from an EMBL/GenBank/DDBJ whole genome shotgun (WGS) entry which is preliminary data.</text>
</comment>
<accession>A0A918A9J4</accession>
<name>A0A918A9J4_9ACTN</name>
<gene>
    <name evidence="1" type="ORF">GCM10012278_53290</name>
</gene>
<keyword evidence="2" id="KW-1185">Reference proteome</keyword>
<reference evidence="1" key="1">
    <citation type="journal article" date="2014" name="Int. J. Syst. Evol. Microbiol.">
        <title>Complete genome sequence of Corynebacterium casei LMG S-19264T (=DSM 44701T), isolated from a smear-ripened cheese.</title>
        <authorList>
            <consortium name="US DOE Joint Genome Institute (JGI-PGF)"/>
            <person name="Walter F."/>
            <person name="Albersmeier A."/>
            <person name="Kalinowski J."/>
            <person name="Ruckert C."/>
        </authorList>
    </citation>
    <scope>NUCLEOTIDE SEQUENCE</scope>
    <source>
        <strain evidence="1">CGMCC 4.7430</strain>
    </source>
</reference>